<dbReference type="SUPFAM" id="SSF103481">
    <property type="entry name" value="Multidrug resistance efflux transporter EmrE"/>
    <property type="match status" value="2"/>
</dbReference>
<gene>
    <name evidence="10" type="primary">rarD</name>
    <name evidence="10" type="ORF">N7Z68_19635</name>
</gene>
<feature type="domain" description="EamA" evidence="9">
    <location>
        <begin position="160"/>
        <end position="291"/>
    </location>
</feature>
<evidence type="ECO:0000259" key="9">
    <source>
        <dbReference type="Pfam" id="PF00892"/>
    </source>
</evidence>
<comment type="subcellular location">
    <subcellularLocation>
        <location evidence="1">Cell membrane</location>
        <topology evidence="1">Multi-pass membrane protein</topology>
    </subcellularLocation>
</comment>
<feature type="transmembrane region" description="Helical" evidence="8">
    <location>
        <begin position="217"/>
        <end position="237"/>
    </location>
</feature>
<feature type="transmembrane region" description="Helical" evidence="8">
    <location>
        <begin position="111"/>
        <end position="128"/>
    </location>
</feature>
<dbReference type="NCBIfam" id="TIGR00688">
    <property type="entry name" value="rarD"/>
    <property type="match status" value="1"/>
</dbReference>
<dbReference type="InterPro" id="IPR037185">
    <property type="entry name" value="EmrE-like"/>
</dbReference>
<evidence type="ECO:0000256" key="5">
    <source>
        <dbReference type="ARBA" id="ARBA00022692"/>
    </source>
</evidence>
<evidence type="ECO:0000256" key="6">
    <source>
        <dbReference type="ARBA" id="ARBA00022989"/>
    </source>
</evidence>
<feature type="domain" description="EamA" evidence="9">
    <location>
        <begin position="11"/>
        <end position="150"/>
    </location>
</feature>
<keyword evidence="6 8" id="KW-1133">Transmembrane helix</keyword>
<evidence type="ECO:0000256" key="1">
    <source>
        <dbReference type="ARBA" id="ARBA00004651"/>
    </source>
</evidence>
<feature type="transmembrane region" description="Helical" evidence="8">
    <location>
        <begin position="42"/>
        <end position="60"/>
    </location>
</feature>
<comment type="similarity">
    <text evidence="2">Belongs to the EamA transporter family.</text>
</comment>
<keyword evidence="3" id="KW-0813">Transport</keyword>
<dbReference type="InterPro" id="IPR004626">
    <property type="entry name" value="RarD"/>
</dbReference>
<dbReference type="Pfam" id="PF00892">
    <property type="entry name" value="EamA"/>
    <property type="match status" value="2"/>
</dbReference>
<keyword evidence="5 8" id="KW-0812">Transmembrane</keyword>
<keyword evidence="4" id="KW-1003">Cell membrane</keyword>
<dbReference type="InterPro" id="IPR000620">
    <property type="entry name" value="EamA_dom"/>
</dbReference>
<evidence type="ECO:0000256" key="8">
    <source>
        <dbReference type="SAM" id="Phobius"/>
    </source>
</evidence>
<evidence type="ECO:0000313" key="11">
    <source>
        <dbReference type="Proteomes" id="UP001148125"/>
    </source>
</evidence>
<feature type="transmembrane region" description="Helical" evidence="8">
    <location>
        <begin position="12"/>
        <end position="30"/>
    </location>
</feature>
<dbReference type="PANTHER" id="PTHR22911:SF137">
    <property type="entry name" value="SOLUTE CARRIER FAMILY 35 MEMBER G2-RELATED"/>
    <property type="match status" value="1"/>
</dbReference>
<comment type="caution">
    <text evidence="10">The sequence shown here is derived from an EMBL/GenBank/DDBJ whole genome shotgun (WGS) entry which is preliminary data.</text>
</comment>
<organism evidence="10 11">
    <name type="scientific">Alkalihalobacterium chitinilyticum</name>
    <dbReference type="NCBI Taxonomy" id="2980103"/>
    <lineage>
        <taxon>Bacteria</taxon>
        <taxon>Bacillati</taxon>
        <taxon>Bacillota</taxon>
        <taxon>Bacilli</taxon>
        <taxon>Bacillales</taxon>
        <taxon>Bacillaceae</taxon>
        <taxon>Alkalihalobacterium</taxon>
    </lineage>
</organism>
<dbReference type="RefSeq" id="WP_275120164.1">
    <property type="nucleotide sequence ID" value="NZ_JAOTPO010000017.1"/>
</dbReference>
<evidence type="ECO:0000256" key="2">
    <source>
        <dbReference type="ARBA" id="ARBA00007362"/>
    </source>
</evidence>
<feature type="transmembrane region" description="Helical" evidence="8">
    <location>
        <begin position="80"/>
        <end position="99"/>
    </location>
</feature>
<protein>
    <submittedName>
        <fullName evidence="10">EamA family transporter RarD</fullName>
    </submittedName>
</protein>
<evidence type="ECO:0000256" key="4">
    <source>
        <dbReference type="ARBA" id="ARBA00022475"/>
    </source>
</evidence>
<feature type="transmembrane region" description="Helical" evidence="8">
    <location>
        <begin position="274"/>
        <end position="293"/>
    </location>
</feature>
<name>A0ABT5VJS6_9BACI</name>
<proteinExistence type="inferred from homology"/>
<keyword evidence="7 8" id="KW-0472">Membrane</keyword>
<dbReference type="Proteomes" id="UP001148125">
    <property type="component" value="Unassembled WGS sequence"/>
</dbReference>
<keyword evidence="11" id="KW-1185">Reference proteome</keyword>
<reference evidence="10" key="1">
    <citation type="submission" date="2024-05" db="EMBL/GenBank/DDBJ databases">
        <title>Alkalihalobacillus sp. strain MEB203 novel alkaliphilic bacterium from Lonar Lake, India.</title>
        <authorList>
            <person name="Joshi A."/>
            <person name="Thite S."/>
            <person name="Mengade P."/>
        </authorList>
    </citation>
    <scope>NUCLEOTIDE SEQUENCE</scope>
    <source>
        <strain evidence="10">MEB 203</strain>
    </source>
</reference>
<feature type="transmembrane region" description="Helical" evidence="8">
    <location>
        <begin position="186"/>
        <end position="205"/>
    </location>
</feature>
<accession>A0ABT5VJS6</accession>
<evidence type="ECO:0000313" key="10">
    <source>
        <dbReference type="EMBL" id="MDE5415562.1"/>
    </source>
</evidence>
<feature type="transmembrane region" description="Helical" evidence="8">
    <location>
        <begin position="133"/>
        <end position="151"/>
    </location>
</feature>
<sequence length="314" mass="35082">MEQDQSKEHLLGVLSAIGAYVLWGILPLYWKLLDTIPPHEVLAHRIVWCLVFMLIILLALGKFKSFIEEVRGILTQPKQMISITIASFIISVNWYLFIWAVTNDRVIEVSLGYYINPIVTVILGVLVLKEKLSFWQTIAVVLAFTGVLHMTVQFGSIPWAALTLAVSFALYGLCKKIANVGAMTGLTIETLLITPFALLFVVHLSRSNANSFTTEGLEVMLLLIGAGLATAIPLLLFASGARRISLSLIGFFQYIGPTIMLFLGVLLFQEPFTLAHFSSFLFIWSALFIFSFGKTKLFVRLEPKFLQKKKSFQG</sequence>
<feature type="transmembrane region" description="Helical" evidence="8">
    <location>
        <begin position="157"/>
        <end position="174"/>
    </location>
</feature>
<dbReference type="EMBL" id="JAOTPO010000017">
    <property type="protein sequence ID" value="MDE5415562.1"/>
    <property type="molecule type" value="Genomic_DNA"/>
</dbReference>
<evidence type="ECO:0000256" key="3">
    <source>
        <dbReference type="ARBA" id="ARBA00022448"/>
    </source>
</evidence>
<feature type="transmembrane region" description="Helical" evidence="8">
    <location>
        <begin position="244"/>
        <end position="268"/>
    </location>
</feature>
<dbReference type="PANTHER" id="PTHR22911">
    <property type="entry name" value="ACYL-MALONYL CONDENSING ENZYME-RELATED"/>
    <property type="match status" value="1"/>
</dbReference>
<evidence type="ECO:0000256" key="7">
    <source>
        <dbReference type="ARBA" id="ARBA00023136"/>
    </source>
</evidence>